<accession>F0ZG44</accession>
<dbReference type="KEGG" id="dpp:DICPUDRAFT_150357"/>
<dbReference type="OrthoDB" id="21449at2759"/>
<dbReference type="GeneID" id="10503789"/>
<evidence type="ECO:0000313" key="1">
    <source>
        <dbReference type="EMBL" id="EGC37095.1"/>
    </source>
</evidence>
<dbReference type="VEuPathDB" id="AmoebaDB:DICPUDRAFT_150357"/>
<organism evidence="1 2">
    <name type="scientific">Dictyostelium purpureum</name>
    <name type="common">Slime mold</name>
    <dbReference type="NCBI Taxonomy" id="5786"/>
    <lineage>
        <taxon>Eukaryota</taxon>
        <taxon>Amoebozoa</taxon>
        <taxon>Evosea</taxon>
        <taxon>Eumycetozoa</taxon>
        <taxon>Dictyostelia</taxon>
        <taxon>Dictyosteliales</taxon>
        <taxon>Dictyosteliaceae</taxon>
        <taxon>Dictyostelium</taxon>
    </lineage>
</organism>
<sequence>MFITINNYYSINYGSEREEQELANTPAEKEAIKLLSGDKSYRSKVYGNDKSLSTNPIRATPSTATLC</sequence>
<proteinExistence type="predicted"/>
<keyword evidence="2" id="KW-1185">Reference proteome</keyword>
<dbReference type="AlphaFoldDB" id="F0ZG44"/>
<name>F0ZG44_DICPU</name>
<gene>
    <name evidence="1" type="ORF">DICPUDRAFT_150357</name>
</gene>
<dbReference type="InParanoid" id="F0ZG44"/>
<reference evidence="2" key="1">
    <citation type="journal article" date="2011" name="Genome Biol.">
        <title>Comparative genomics of the social amoebae Dictyostelium discoideum and Dictyostelium purpureum.</title>
        <authorList>
            <consortium name="US DOE Joint Genome Institute (JGI-PGF)"/>
            <person name="Sucgang R."/>
            <person name="Kuo A."/>
            <person name="Tian X."/>
            <person name="Salerno W."/>
            <person name="Parikh A."/>
            <person name="Feasley C.L."/>
            <person name="Dalin E."/>
            <person name="Tu H."/>
            <person name="Huang E."/>
            <person name="Barry K."/>
            <person name="Lindquist E."/>
            <person name="Shapiro H."/>
            <person name="Bruce D."/>
            <person name="Schmutz J."/>
            <person name="Salamov A."/>
            <person name="Fey P."/>
            <person name="Gaudet P."/>
            <person name="Anjard C."/>
            <person name="Babu M.M."/>
            <person name="Basu S."/>
            <person name="Bushmanova Y."/>
            <person name="van der Wel H."/>
            <person name="Katoh-Kurasawa M."/>
            <person name="Dinh C."/>
            <person name="Coutinho P.M."/>
            <person name="Saito T."/>
            <person name="Elias M."/>
            <person name="Schaap P."/>
            <person name="Kay R.R."/>
            <person name="Henrissat B."/>
            <person name="Eichinger L."/>
            <person name="Rivero F."/>
            <person name="Putnam N.H."/>
            <person name="West C.M."/>
            <person name="Loomis W.F."/>
            <person name="Chisholm R.L."/>
            <person name="Shaulsky G."/>
            <person name="Strassmann J.E."/>
            <person name="Queller D.C."/>
            <person name="Kuspa A."/>
            <person name="Grigoriev I.V."/>
        </authorList>
    </citation>
    <scope>NUCLEOTIDE SEQUENCE [LARGE SCALE GENOMIC DNA]</scope>
    <source>
        <strain evidence="2">QSDP1</strain>
    </source>
</reference>
<dbReference type="EMBL" id="GL871008">
    <property type="protein sequence ID" value="EGC37095.1"/>
    <property type="molecule type" value="Genomic_DNA"/>
</dbReference>
<dbReference type="Proteomes" id="UP000001064">
    <property type="component" value="Unassembled WGS sequence"/>
</dbReference>
<dbReference type="RefSeq" id="XP_003286376.1">
    <property type="nucleotide sequence ID" value="XM_003286328.1"/>
</dbReference>
<evidence type="ECO:0000313" key="2">
    <source>
        <dbReference type="Proteomes" id="UP000001064"/>
    </source>
</evidence>
<protein>
    <submittedName>
        <fullName evidence="1">Uncharacterized protein</fullName>
    </submittedName>
</protein>